<organism evidence="3 4">
    <name type="scientific">Aliidiomarina haloalkalitolerans</name>
    <dbReference type="NCBI Taxonomy" id="859059"/>
    <lineage>
        <taxon>Bacteria</taxon>
        <taxon>Pseudomonadati</taxon>
        <taxon>Pseudomonadota</taxon>
        <taxon>Gammaproteobacteria</taxon>
        <taxon>Alteromonadales</taxon>
        <taxon>Idiomarinaceae</taxon>
        <taxon>Aliidiomarina</taxon>
    </lineage>
</organism>
<dbReference type="NCBIfam" id="NF041558">
    <property type="entry name" value="NosP"/>
    <property type="match status" value="1"/>
</dbReference>
<evidence type="ECO:0000313" key="3">
    <source>
        <dbReference type="EMBL" id="RUO18294.1"/>
    </source>
</evidence>
<proteinExistence type="predicted"/>
<dbReference type="AlphaFoldDB" id="A0A432VQ41"/>
<dbReference type="SMART" id="SM01204">
    <property type="entry name" value="FIST_C"/>
    <property type="match status" value="1"/>
</dbReference>
<feature type="domain" description="FIST" evidence="1">
    <location>
        <begin position="22"/>
        <end position="221"/>
    </location>
</feature>
<dbReference type="EMBL" id="PIPI01000010">
    <property type="protein sequence ID" value="RUO18294.1"/>
    <property type="molecule type" value="Genomic_DNA"/>
</dbReference>
<dbReference type="Pfam" id="PF08495">
    <property type="entry name" value="FIST"/>
    <property type="match status" value="1"/>
</dbReference>
<gene>
    <name evidence="3" type="ORF">CWE06_11365</name>
</gene>
<keyword evidence="4" id="KW-1185">Reference proteome</keyword>
<sequence>MSAAKDSATAAEELATQLGNNKLGFILFFCSAEYDLPELAAALEEQFPQVPKSGCTTAGELTPAGYARGHIVALGFHASDFRVAVGPIQNLTEFDLLQAQELIDNLLLSEPVYGAQQRQSFALTLFDGLSAQEEVALFSLQTALGKIPHFGGSAGDDNQLTDTYIYFNGSFHTNAAVLLIFTTALPFEVFSTHHMEPRTEKFVVTAASDDTRTVYELNAEPAAEAYAQYVGCALTELDATVFAMHPLAVRMGNEYFVRSIQRVNDDGSLTFYCAVGEGAVLTAMATQPILPDLEQRFAEIEKSIGEPLVTIGCDCVLRRLECEQRNEVAAASAFYRRHQVLGFNTYGEHFNGIHINQTFTGVVIGRGEDGV</sequence>
<dbReference type="InterPro" id="IPR019494">
    <property type="entry name" value="FIST_C"/>
</dbReference>
<protein>
    <submittedName>
        <fullName evidence="3">GfdT protein</fullName>
    </submittedName>
</protein>
<dbReference type="PANTHER" id="PTHR40252">
    <property type="entry name" value="BLR0328 PROTEIN"/>
    <property type="match status" value="1"/>
</dbReference>
<dbReference type="OrthoDB" id="9807948at2"/>
<name>A0A432VQ41_9GAMM</name>
<evidence type="ECO:0000259" key="2">
    <source>
        <dbReference type="SMART" id="SM01204"/>
    </source>
</evidence>
<dbReference type="PANTHER" id="PTHR40252:SF2">
    <property type="entry name" value="BLR0328 PROTEIN"/>
    <property type="match status" value="1"/>
</dbReference>
<comment type="caution">
    <text evidence="3">The sequence shown here is derived from an EMBL/GenBank/DDBJ whole genome shotgun (WGS) entry which is preliminary data.</text>
</comment>
<feature type="domain" description="FIST C-domain" evidence="2">
    <location>
        <begin position="222"/>
        <end position="352"/>
    </location>
</feature>
<dbReference type="Proteomes" id="UP000288212">
    <property type="component" value="Unassembled WGS sequence"/>
</dbReference>
<dbReference type="Pfam" id="PF10442">
    <property type="entry name" value="FIST_C"/>
    <property type="match status" value="1"/>
</dbReference>
<accession>A0A432VQ41</accession>
<dbReference type="SMART" id="SM00897">
    <property type="entry name" value="FIST"/>
    <property type="match status" value="1"/>
</dbReference>
<evidence type="ECO:0000259" key="1">
    <source>
        <dbReference type="SMART" id="SM00897"/>
    </source>
</evidence>
<dbReference type="InterPro" id="IPR013702">
    <property type="entry name" value="FIST_domain_N"/>
</dbReference>
<reference evidence="3 4" key="1">
    <citation type="journal article" date="2011" name="Front. Microbiol.">
        <title>Genomic signatures of strain selection and enhancement in Bacillus atrophaeus var. globigii, a historical biowarfare simulant.</title>
        <authorList>
            <person name="Gibbons H.S."/>
            <person name="Broomall S.M."/>
            <person name="McNew L.A."/>
            <person name="Daligault H."/>
            <person name="Chapman C."/>
            <person name="Bruce D."/>
            <person name="Karavis M."/>
            <person name="Krepps M."/>
            <person name="McGregor P.A."/>
            <person name="Hong C."/>
            <person name="Park K.H."/>
            <person name="Akmal A."/>
            <person name="Feldman A."/>
            <person name="Lin J.S."/>
            <person name="Chang W.E."/>
            <person name="Higgs B.W."/>
            <person name="Demirev P."/>
            <person name="Lindquist J."/>
            <person name="Liem A."/>
            <person name="Fochler E."/>
            <person name="Read T.D."/>
            <person name="Tapia R."/>
            <person name="Johnson S."/>
            <person name="Bishop-Lilly K.A."/>
            <person name="Detter C."/>
            <person name="Han C."/>
            <person name="Sozhamannan S."/>
            <person name="Rosenzweig C.N."/>
            <person name="Skowronski E.W."/>
        </authorList>
    </citation>
    <scope>NUCLEOTIDE SEQUENCE [LARGE SCALE GENOMIC DNA]</scope>
    <source>
        <strain evidence="3 4">AK5</strain>
    </source>
</reference>
<evidence type="ECO:0000313" key="4">
    <source>
        <dbReference type="Proteomes" id="UP000288212"/>
    </source>
</evidence>